<reference evidence="2" key="1">
    <citation type="journal article" date="2020" name="New Phytol.">
        <title>Comparative genomics reveals dynamic genome evolution in host specialist ectomycorrhizal fungi.</title>
        <authorList>
            <person name="Lofgren L.A."/>
            <person name="Nguyen N.H."/>
            <person name="Vilgalys R."/>
            <person name="Ruytinx J."/>
            <person name="Liao H.L."/>
            <person name="Branco S."/>
            <person name="Kuo A."/>
            <person name="LaButti K."/>
            <person name="Lipzen A."/>
            <person name="Andreopoulos W."/>
            <person name="Pangilinan J."/>
            <person name="Riley R."/>
            <person name="Hundley H."/>
            <person name="Na H."/>
            <person name="Barry K."/>
            <person name="Grigoriev I.V."/>
            <person name="Stajich J.E."/>
            <person name="Kennedy P.G."/>
        </authorList>
    </citation>
    <scope>NUCLEOTIDE SEQUENCE</scope>
    <source>
        <strain evidence="2">FC203</strain>
    </source>
</reference>
<accession>A0AAD4E7T0</accession>
<protein>
    <submittedName>
        <fullName evidence="2">Uncharacterized protein</fullName>
    </submittedName>
</protein>
<comment type="caution">
    <text evidence="2">The sequence shown here is derived from an EMBL/GenBank/DDBJ whole genome shotgun (WGS) entry which is preliminary data.</text>
</comment>
<feature type="region of interest" description="Disordered" evidence="1">
    <location>
        <begin position="70"/>
        <end position="107"/>
    </location>
</feature>
<dbReference type="Proteomes" id="UP001195769">
    <property type="component" value="Unassembled WGS sequence"/>
</dbReference>
<dbReference type="GeneID" id="64661397"/>
<gene>
    <name evidence="2" type="ORF">F5891DRAFT_1189100</name>
</gene>
<evidence type="ECO:0000256" key="1">
    <source>
        <dbReference type="SAM" id="MobiDB-lite"/>
    </source>
</evidence>
<evidence type="ECO:0000313" key="3">
    <source>
        <dbReference type="Proteomes" id="UP001195769"/>
    </source>
</evidence>
<dbReference type="RefSeq" id="XP_041225595.1">
    <property type="nucleotide sequence ID" value="XM_041367099.1"/>
</dbReference>
<proteinExistence type="predicted"/>
<feature type="compositionally biased region" description="Basic and acidic residues" evidence="1">
    <location>
        <begin position="96"/>
        <end position="107"/>
    </location>
</feature>
<keyword evidence="3" id="KW-1185">Reference proteome</keyword>
<feature type="compositionally biased region" description="Basic residues" evidence="1">
    <location>
        <begin position="70"/>
        <end position="84"/>
    </location>
</feature>
<sequence length="268" mass="30671">MSDHNSASDSESNKQPPANEEEVAVLQSYLEQWRFASTSERKNILKAATMEARTKAPVMSIVLFKAHKAVHMRHGSKTMPKRRNQGNPQSRWGRNGPREASDTLQKKELLKKIKDETGAKPRTKEMMNHYTVHLNRLMASLSPEDLQEAKEMADEWNSQGVPDDVKIEIARKKGDDMIQHFSSEMWNRTGMRVFILSAWKDGESKVQTDDYNQEFGGAESFMKSYNWKVIEPEWDAYATSVFEGNVDKNPVARKKGRQDNMYTLDIGG</sequence>
<name>A0AAD4E7T0_9AGAM</name>
<dbReference type="EMBL" id="JABBWK010000029">
    <property type="protein sequence ID" value="KAG1900019.1"/>
    <property type="molecule type" value="Genomic_DNA"/>
</dbReference>
<feature type="compositionally biased region" description="Polar residues" evidence="1">
    <location>
        <begin position="1"/>
        <end position="16"/>
    </location>
</feature>
<dbReference type="AlphaFoldDB" id="A0AAD4E7T0"/>
<organism evidence="2 3">
    <name type="scientific">Suillus fuscotomentosus</name>
    <dbReference type="NCBI Taxonomy" id="1912939"/>
    <lineage>
        <taxon>Eukaryota</taxon>
        <taxon>Fungi</taxon>
        <taxon>Dikarya</taxon>
        <taxon>Basidiomycota</taxon>
        <taxon>Agaricomycotina</taxon>
        <taxon>Agaricomycetes</taxon>
        <taxon>Agaricomycetidae</taxon>
        <taxon>Boletales</taxon>
        <taxon>Suillineae</taxon>
        <taxon>Suillaceae</taxon>
        <taxon>Suillus</taxon>
    </lineage>
</organism>
<evidence type="ECO:0000313" key="2">
    <source>
        <dbReference type="EMBL" id="KAG1900019.1"/>
    </source>
</evidence>
<feature type="region of interest" description="Disordered" evidence="1">
    <location>
        <begin position="1"/>
        <end position="22"/>
    </location>
</feature>